<keyword evidence="3" id="KW-0472">Membrane</keyword>
<dbReference type="AlphaFoldDB" id="W4Q620"/>
<gene>
    <name evidence="5" type="ORF">JCM9140_2926</name>
</gene>
<keyword evidence="3" id="KW-1133">Transmembrane helix</keyword>
<keyword evidence="6" id="KW-1185">Reference proteome</keyword>
<reference evidence="5" key="1">
    <citation type="journal article" date="2014" name="Genome Announc.">
        <title>Draft Genome Sequences of Three Alkaliphilic Bacillus Strains, Bacillus wakoensis JCM 9140T, Bacillus akibai JCM 9157T, and Bacillus hemicellulosilyticus JCM 9152T.</title>
        <authorList>
            <person name="Yuki M."/>
            <person name="Oshima K."/>
            <person name="Suda W."/>
            <person name="Oshida Y."/>
            <person name="Kitamura K."/>
            <person name="Iida T."/>
            <person name="Hattori M."/>
            <person name="Ohkuma M."/>
        </authorList>
    </citation>
    <scope>NUCLEOTIDE SEQUENCE [LARGE SCALE GENOMIC DNA]</scope>
    <source>
        <strain evidence="5">JCM 9140</strain>
    </source>
</reference>
<dbReference type="Gene3D" id="1.10.3730.20">
    <property type="match status" value="1"/>
</dbReference>
<dbReference type="SUPFAM" id="SSF103481">
    <property type="entry name" value="Multidrug resistance efflux transporter EmrE"/>
    <property type="match status" value="1"/>
</dbReference>
<dbReference type="InterPro" id="IPR000620">
    <property type="entry name" value="EamA_dom"/>
</dbReference>
<organism evidence="5 6">
    <name type="scientific">Halalkalibacter wakoensis JCM 9140</name>
    <dbReference type="NCBI Taxonomy" id="1236970"/>
    <lineage>
        <taxon>Bacteria</taxon>
        <taxon>Bacillati</taxon>
        <taxon>Bacillota</taxon>
        <taxon>Bacilli</taxon>
        <taxon>Bacillales</taxon>
        <taxon>Bacillaceae</taxon>
        <taxon>Halalkalibacter</taxon>
    </lineage>
</organism>
<feature type="domain" description="EamA" evidence="4">
    <location>
        <begin position="11"/>
        <end position="144"/>
    </location>
</feature>
<dbReference type="Proteomes" id="UP000018890">
    <property type="component" value="Unassembled WGS sequence"/>
</dbReference>
<evidence type="ECO:0000259" key="4">
    <source>
        <dbReference type="Pfam" id="PF00892"/>
    </source>
</evidence>
<proteinExistence type="inferred from homology"/>
<name>W4Q620_9BACI</name>
<evidence type="ECO:0000313" key="6">
    <source>
        <dbReference type="Proteomes" id="UP000018890"/>
    </source>
</evidence>
<dbReference type="Pfam" id="PF00892">
    <property type="entry name" value="EamA"/>
    <property type="match status" value="1"/>
</dbReference>
<evidence type="ECO:0000256" key="1">
    <source>
        <dbReference type="ARBA" id="ARBA00004127"/>
    </source>
</evidence>
<keyword evidence="3" id="KW-0812">Transmembrane</keyword>
<evidence type="ECO:0000313" key="5">
    <source>
        <dbReference type="EMBL" id="GAE26824.1"/>
    </source>
</evidence>
<sequence length="170" mass="19242">MTLFYGVVPWAALFLAFSFAFYGLIKKLLNASAMVGLTIETLLMTPFALLFITWLYQQPTYEQAFVSIENGTTWLLIGAGAVTAIPLLLFAIGARRIPLSLIGFLQYMAPTIMLLIGIFLYKEPFSHIQFLAFLFIWVGLFIFTTSKTTAFKKITRRLFKSNHKHEPKAS</sequence>
<feature type="transmembrane region" description="Helical" evidence="3">
    <location>
        <begin position="71"/>
        <end position="92"/>
    </location>
</feature>
<feature type="transmembrane region" description="Helical" evidence="3">
    <location>
        <begin position="6"/>
        <end position="25"/>
    </location>
</feature>
<protein>
    <recommendedName>
        <fullName evidence="4">EamA domain-containing protein</fullName>
    </recommendedName>
</protein>
<dbReference type="GO" id="GO:0016020">
    <property type="term" value="C:membrane"/>
    <property type="evidence" value="ECO:0007669"/>
    <property type="project" value="InterPro"/>
</dbReference>
<feature type="transmembrane region" description="Helical" evidence="3">
    <location>
        <begin position="127"/>
        <end position="146"/>
    </location>
</feature>
<comment type="similarity">
    <text evidence="2">Belongs to the EamA transporter family.</text>
</comment>
<evidence type="ECO:0000256" key="2">
    <source>
        <dbReference type="ARBA" id="ARBA00007362"/>
    </source>
</evidence>
<dbReference type="STRING" id="1236970.JCM9140_2926"/>
<comment type="subcellular location">
    <subcellularLocation>
        <location evidence="1">Endomembrane system</location>
        <topology evidence="1">Multi-pass membrane protein</topology>
    </subcellularLocation>
</comment>
<feature type="transmembrane region" description="Helical" evidence="3">
    <location>
        <begin position="99"/>
        <end position="121"/>
    </location>
</feature>
<dbReference type="EMBL" id="BAUT01000033">
    <property type="protein sequence ID" value="GAE26824.1"/>
    <property type="molecule type" value="Genomic_DNA"/>
</dbReference>
<accession>W4Q620</accession>
<evidence type="ECO:0000256" key="3">
    <source>
        <dbReference type="SAM" id="Phobius"/>
    </source>
</evidence>
<dbReference type="InterPro" id="IPR037185">
    <property type="entry name" value="EmrE-like"/>
</dbReference>
<feature type="transmembrane region" description="Helical" evidence="3">
    <location>
        <begin position="37"/>
        <end position="56"/>
    </location>
</feature>
<comment type="caution">
    <text evidence="5">The sequence shown here is derived from an EMBL/GenBank/DDBJ whole genome shotgun (WGS) entry which is preliminary data.</text>
</comment>